<dbReference type="Pfam" id="PF14054">
    <property type="entry name" value="DUF4249"/>
    <property type="match status" value="1"/>
</dbReference>
<evidence type="ECO:0000313" key="3">
    <source>
        <dbReference type="Proteomes" id="UP001236507"/>
    </source>
</evidence>
<comment type="caution">
    <text evidence="2">The sequence shown here is derived from an EMBL/GenBank/DDBJ whole genome shotgun (WGS) entry which is preliminary data.</text>
</comment>
<accession>A0ABT6Y4J8</accession>
<keyword evidence="1" id="KW-0472">Membrane</keyword>
<keyword evidence="1" id="KW-1133">Transmembrane helix</keyword>
<feature type="transmembrane region" description="Helical" evidence="1">
    <location>
        <begin position="6"/>
        <end position="24"/>
    </location>
</feature>
<protein>
    <submittedName>
        <fullName evidence="2">DUF4249 domain-containing protein</fullName>
    </submittedName>
</protein>
<reference evidence="2 3" key="1">
    <citation type="submission" date="2023-05" db="EMBL/GenBank/DDBJ databases">
        <title>Novel species of genus Flectobacillus isolated from stream in China.</title>
        <authorList>
            <person name="Lu H."/>
        </authorList>
    </citation>
    <scope>NUCLEOTIDE SEQUENCE [LARGE SCALE GENOMIC DNA]</scope>
    <source>
        <strain evidence="2 3">KCTC 42575</strain>
    </source>
</reference>
<name>A0ABT6Y4J8_9BACT</name>
<dbReference type="RefSeq" id="WP_283343680.1">
    <property type="nucleotide sequence ID" value="NZ_JASHIF010000003.1"/>
</dbReference>
<keyword evidence="3" id="KW-1185">Reference proteome</keyword>
<organism evidence="2 3">
    <name type="scientific">Flectobacillus roseus</name>
    <dbReference type="NCBI Taxonomy" id="502259"/>
    <lineage>
        <taxon>Bacteria</taxon>
        <taxon>Pseudomonadati</taxon>
        <taxon>Bacteroidota</taxon>
        <taxon>Cytophagia</taxon>
        <taxon>Cytophagales</taxon>
        <taxon>Flectobacillaceae</taxon>
        <taxon>Flectobacillus</taxon>
    </lineage>
</organism>
<evidence type="ECO:0000313" key="2">
    <source>
        <dbReference type="EMBL" id="MDI9858480.1"/>
    </source>
</evidence>
<evidence type="ECO:0000256" key="1">
    <source>
        <dbReference type="SAM" id="Phobius"/>
    </source>
</evidence>
<proteinExistence type="predicted"/>
<gene>
    <name evidence="2" type="ORF">QM524_04605</name>
</gene>
<dbReference type="Proteomes" id="UP001236507">
    <property type="component" value="Unassembled WGS sequence"/>
</dbReference>
<dbReference type="EMBL" id="JASHIF010000003">
    <property type="protein sequence ID" value="MDI9858480.1"/>
    <property type="molecule type" value="Genomic_DNA"/>
</dbReference>
<keyword evidence="1" id="KW-0812">Transmembrane</keyword>
<sequence length="384" mass="43644">MKCFSYLYIIIIVLFNLVACINPVSDFEQAAYLKFITVEASLSDLTEAQKVKLYWSADRIDGTSGFTPITGAKVWLTTASGSTINYIESGVSAAKGVYSSPDTFKGAVGETYTLHFRLSNGKEYESSPEKMRKAPEIENLITRFEINDVYSKADPRRAGFNIYADFQDDPAAGDYYQWFWKHYERAEFCVTCYSGAKYNFATTNCDPPRIPTDEVWNYICSAPCWNLTFSNELNIMSDALMNGQRLTGKKVARVPFDNYSKYYLRLEQRSITKDAYDYYQSLSNQTQNTGTLFDVPAETRFSLNIKSKSDPTEKLLGIFDVYAVKKRVFYIDRQTGVPADERPLINFTVGEVYSCPPGAPNCQDRVPCLEGLYRTPFKPEGWID</sequence>
<dbReference type="InterPro" id="IPR025345">
    <property type="entry name" value="DUF4249"/>
</dbReference>